<dbReference type="SUPFAM" id="SSF48208">
    <property type="entry name" value="Six-hairpin glycosidases"/>
    <property type="match status" value="1"/>
</dbReference>
<keyword evidence="1" id="KW-0378">Hydrolase</keyword>
<dbReference type="RefSeq" id="WP_410035302.1">
    <property type="nucleotide sequence ID" value="NZ_JBGMEF010000014.1"/>
</dbReference>
<dbReference type="Proteomes" id="UP001637994">
    <property type="component" value="Unassembled WGS sequence"/>
</dbReference>
<evidence type="ECO:0000313" key="1">
    <source>
        <dbReference type="EMBL" id="MFO3666699.1"/>
    </source>
</evidence>
<dbReference type="InterPro" id="IPR008928">
    <property type="entry name" value="6-hairpin_glycosidase_sf"/>
</dbReference>
<protein>
    <submittedName>
        <fullName evidence="1">Glycoside hydrolase family 125 protein</fullName>
    </submittedName>
</protein>
<dbReference type="InterPro" id="IPR008313">
    <property type="entry name" value="GH125"/>
</dbReference>
<evidence type="ECO:0000313" key="2">
    <source>
        <dbReference type="Proteomes" id="UP001637994"/>
    </source>
</evidence>
<dbReference type="GO" id="GO:0016787">
    <property type="term" value="F:hydrolase activity"/>
    <property type="evidence" value="ECO:0007669"/>
    <property type="project" value="UniProtKB-KW"/>
</dbReference>
<name>A0ABW9MBX8_9FIRM</name>
<organism evidence="1 2">
    <name type="scientific">Anaerococcus kampingae</name>
    <dbReference type="NCBI Taxonomy" id="3115614"/>
    <lineage>
        <taxon>Bacteria</taxon>
        <taxon>Bacillati</taxon>
        <taxon>Bacillota</taxon>
        <taxon>Tissierellia</taxon>
        <taxon>Tissierellales</taxon>
        <taxon>Peptoniphilaceae</taxon>
        <taxon>Anaerococcus</taxon>
    </lineage>
</organism>
<dbReference type="SMART" id="SM01149">
    <property type="entry name" value="DUF1237"/>
    <property type="match status" value="1"/>
</dbReference>
<keyword evidence="2" id="KW-1185">Reference proteome</keyword>
<comment type="caution">
    <text evidence="1">The sequence shown here is derived from an EMBL/GenBank/DDBJ whole genome shotgun (WGS) entry which is preliminary data.</text>
</comment>
<dbReference type="PANTHER" id="PTHR31047">
    <property type="entry name" value="MEIOTICALLY UP-REGULATED GENE 157 PROTEIN"/>
    <property type="match status" value="1"/>
</dbReference>
<accession>A0ABW9MBX8</accession>
<sequence>MKEIVRDLVERVEKSDQLTDEIKKIFKKAINNTFTTTIKETDRGDAFVITGDIEAMWLRDSSGQIRPLFYIDSKEANDLIKKVLARQIFCLDKDLYANAFNIEANGRCWTDKDITDFESPWVWERKYELDSLCYVMELAYLYYEKTKDGTIFDGGFLRVLNDMVDLIKLEQNHDNSPYIFERPDPWAPSDSLRGGARGTDVGYTGMSWTGFRPSDDSCIYQYLIPANAFCVVALRRLVACLDDQSLANELSEKMKKLADEIDCGIKKYGIVEDDDFGKVYAYETDGLGSYNIMDDANIPSLLSLPYLGYVAKDDPIYQATRALILSDKNENYYEGTAAKGIGSNHTPENYIWHLALSMQLMTATDKKEQEEILGYFEKTHAGTYLCHEGFDKDDPEKYTRDWFSWSNSIFVEAVLSYLGIEMIKAS</sequence>
<dbReference type="Gene3D" id="1.50.10.10">
    <property type="match status" value="1"/>
</dbReference>
<proteinExistence type="predicted"/>
<dbReference type="EMBL" id="JBGMEF010000014">
    <property type="protein sequence ID" value="MFO3666699.1"/>
    <property type="molecule type" value="Genomic_DNA"/>
</dbReference>
<dbReference type="PIRSF" id="PIRSF028846">
    <property type="entry name" value="UCP028846"/>
    <property type="match status" value="1"/>
</dbReference>
<gene>
    <name evidence="1" type="ORF">ACCQ42_02810</name>
</gene>
<dbReference type="Pfam" id="PF06824">
    <property type="entry name" value="Glyco_hydro_125"/>
    <property type="match status" value="1"/>
</dbReference>
<dbReference type="InterPro" id="IPR012341">
    <property type="entry name" value="6hp_glycosidase-like_sf"/>
</dbReference>
<reference evidence="1 2" key="1">
    <citation type="journal article" date="2025" name="Anaerobe">
        <title>Description of Anaerococcus kampingiae sp. nov., Anaerococcus groningensis sp. nov., Anaerococcus martiniensis sp. nov., and Anaerococcus cruorum sp. nov., isolated from human clinical specimens.</title>
        <authorList>
            <person name="Boiten K.E."/>
            <person name="Meijer J."/>
            <person name="van Wezel E.M."/>
            <person name="Veloo A.C.M."/>
        </authorList>
    </citation>
    <scope>NUCLEOTIDE SEQUENCE [LARGE SCALE GENOMIC DNA]</scope>
    <source>
        <strain evidence="1 2">ENR0874</strain>
    </source>
</reference>
<dbReference type="PANTHER" id="PTHR31047:SF0">
    <property type="entry name" value="MEIOTICALLY UP-REGULATED GENE 157 PROTEIN"/>
    <property type="match status" value="1"/>
</dbReference>